<dbReference type="HOGENOM" id="CLU_147162_4_0_5"/>
<dbReference type="PANTHER" id="PTHR33755:SF6">
    <property type="entry name" value="PLASMID STABILIZATION SYSTEM PROTEIN"/>
    <property type="match status" value="1"/>
</dbReference>
<comment type="similarity">
    <text evidence="1">Belongs to the RelE toxin family.</text>
</comment>
<dbReference type="OrthoDB" id="9798046at2"/>
<accession>C3KM65</accession>
<organism evidence="3 4">
    <name type="scientific">Sinorhizobium fredii (strain NBRC 101917 / NGR234)</name>
    <dbReference type="NCBI Taxonomy" id="394"/>
    <lineage>
        <taxon>Bacteria</taxon>
        <taxon>Pseudomonadati</taxon>
        <taxon>Pseudomonadota</taxon>
        <taxon>Alphaproteobacteria</taxon>
        <taxon>Hyphomicrobiales</taxon>
        <taxon>Rhizobiaceae</taxon>
        <taxon>Sinorhizobium/Ensifer group</taxon>
        <taxon>Sinorhizobium</taxon>
    </lineage>
</organism>
<dbReference type="AlphaFoldDB" id="C3KM65"/>
<evidence type="ECO:0000256" key="2">
    <source>
        <dbReference type="ARBA" id="ARBA00022649"/>
    </source>
</evidence>
<dbReference type="SUPFAM" id="SSF143011">
    <property type="entry name" value="RelE-like"/>
    <property type="match status" value="1"/>
</dbReference>
<reference evidence="4" key="1">
    <citation type="journal article" date="2004" name="J. Bacteriol.">
        <title>An evolutionary hot spot: the pNGR234b replicon of Rhizobium sp. strain NGR234.</title>
        <authorList>
            <person name="Streit W.R."/>
            <person name="Schmitz R.A."/>
            <person name="Perret X."/>
            <person name="Staehelin C."/>
            <person name="Deakin W.J."/>
            <person name="Raasch C."/>
            <person name="Liesegang H."/>
            <person name="Broughton W.J."/>
        </authorList>
    </citation>
    <scope>NUCLEOTIDE SEQUENCE [LARGE SCALE GENOMIC DNA]</scope>
    <source>
        <strain evidence="4">NBRC 101917 / NGR234</strain>
    </source>
</reference>
<dbReference type="RefSeq" id="WP_015888121.1">
    <property type="nucleotide sequence ID" value="NC_012586.1"/>
</dbReference>
<dbReference type="Proteomes" id="UP000001054">
    <property type="component" value="Plasmid pNGR234b"/>
</dbReference>
<keyword evidence="3" id="KW-0614">Plasmid</keyword>
<dbReference type="PANTHER" id="PTHR33755">
    <property type="entry name" value="TOXIN PARE1-RELATED"/>
    <property type="match status" value="1"/>
</dbReference>
<dbReference type="EMBL" id="CP000874">
    <property type="protein sequence ID" value="ACP23501.1"/>
    <property type="molecule type" value="Genomic_DNA"/>
</dbReference>
<dbReference type="Gene3D" id="3.30.2310.20">
    <property type="entry name" value="RelE-like"/>
    <property type="match status" value="1"/>
</dbReference>
<evidence type="ECO:0000256" key="1">
    <source>
        <dbReference type="ARBA" id="ARBA00006226"/>
    </source>
</evidence>
<sequence>MRYQVFLAHDAQQDIEDLYRYLAARDGEPTASRILEDIEAACANLSEFPERGNIPKELAALGIADYRELHHKPWRMIYRIFEGRLIVYCVVDGRRDMQNFLERRLMR</sequence>
<dbReference type="InterPro" id="IPR051803">
    <property type="entry name" value="TA_system_RelE-like_toxin"/>
</dbReference>
<keyword evidence="4" id="KW-1185">Reference proteome</keyword>
<dbReference type="Pfam" id="PF05016">
    <property type="entry name" value="ParE_toxin"/>
    <property type="match status" value="1"/>
</dbReference>
<proteinExistence type="inferred from homology"/>
<dbReference type="KEGG" id="rhi:NGR_b20540"/>
<gene>
    <name evidence="3" type="ordered locus">NGR_b20540</name>
</gene>
<keyword evidence="2" id="KW-1277">Toxin-antitoxin system</keyword>
<evidence type="ECO:0000313" key="4">
    <source>
        <dbReference type="Proteomes" id="UP000001054"/>
    </source>
</evidence>
<reference evidence="3 4" key="2">
    <citation type="journal article" date="2009" name="Appl. Environ. Microbiol.">
        <title>Rhizobium sp. strain NGR234 possesses a remarkable number of secretion systems.</title>
        <authorList>
            <person name="Schmeisser C."/>
            <person name="Liesegang H."/>
            <person name="Krysciak D."/>
            <person name="Bakkou N."/>
            <person name="Le Quere A."/>
            <person name="Wollherr A."/>
            <person name="Heinemeyer I."/>
            <person name="Morgenstern B."/>
            <person name="Pommerening-Roeser A."/>
            <person name="Flores M."/>
            <person name="Palacios R."/>
            <person name="Brenner S."/>
            <person name="Gottschalk G."/>
            <person name="Schmitz R.A."/>
            <person name="Broughton W.J."/>
            <person name="Perret X."/>
            <person name="Strittmatter A.W."/>
            <person name="Streit W.R."/>
        </authorList>
    </citation>
    <scope>NUCLEOTIDE SEQUENCE [LARGE SCALE GENOMIC DNA]</scope>
    <source>
        <strain evidence="4">NBRC 101917 / NGR234</strain>
    </source>
</reference>
<protein>
    <submittedName>
        <fullName evidence="3">Plasmid stabilization system protein</fullName>
    </submittedName>
</protein>
<dbReference type="InterPro" id="IPR035093">
    <property type="entry name" value="RelE/ParE_toxin_dom_sf"/>
</dbReference>
<dbReference type="InterPro" id="IPR007712">
    <property type="entry name" value="RelE/ParE_toxin"/>
</dbReference>
<name>C3KM65_SINFN</name>
<geneLocation type="plasmid" evidence="4">
    <name>sym pNGR234b</name>
</geneLocation>
<dbReference type="PATRIC" id="fig|394.7.peg.2475"/>
<evidence type="ECO:0000313" key="3">
    <source>
        <dbReference type="EMBL" id="ACP23501.1"/>
    </source>
</evidence>